<dbReference type="EMBL" id="JALBUS010000006">
    <property type="protein sequence ID" value="MDX8417215.1"/>
    <property type="molecule type" value="Genomic_DNA"/>
</dbReference>
<accession>A0ABU4WKX5</accession>
<keyword evidence="2" id="KW-1185">Reference proteome</keyword>
<dbReference type="PANTHER" id="PTHR35145:SF1">
    <property type="entry name" value="CYTOPLASMIC PROTEIN"/>
    <property type="match status" value="1"/>
</dbReference>
<protein>
    <submittedName>
        <fullName evidence="1">MmcQ/YjbR family DNA-binding protein</fullName>
    </submittedName>
</protein>
<gene>
    <name evidence="1" type="ORF">MOZ64_05085</name>
</gene>
<dbReference type="InterPro" id="IPR038056">
    <property type="entry name" value="YjbR-like_sf"/>
</dbReference>
<sequence length="200" mass="23549">MRIAETRLIPYGFIKQEHSYVYVCPILDRQFSVCIQIIHQQIKSQIVDNETQEPYIVWKTHPEGRFVQSVRSAYDQVMHDFFQHCCIVETYRFAQTNRIDAQMPTQATFPFRKYPSYGAYKRHGKWYALIQCIDKEKLGIGQGPIEIINVKANASQCLHRLGIYPAWHMNKQHWISIGLDDTLTDEEILSYIQDSFDRTV</sequence>
<evidence type="ECO:0000313" key="1">
    <source>
        <dbReference type="EMBL" id="MDX8417215.1"/>
    </source>
</evidence>
<dbReference type="Gene3D" id="3.90.1150.30">
    <property type="match status" value="1"/>
</dbReference>
<reference evidence="1 2" key="1">
    <citation type="submission" date="2022-03" db="EMBL/GenBank/DDBJ databases">
        <title>Novel taxa within the pig intestine.</title>
        <authorList>
            <person name="Wylensek D."/>
            <person name="Bishof K."/>
            <person name="Afrizal A."/>
            <person name="Clavel T."/>
        </authorList>
    </citation>
    <scope>NUCLEOTIDE SEQUENCE [LARGE SCALE GENOMIC DNA]</scope>
    <source>
        <strain evidence="1 2">Cla-KB-P134</strain>
    </source>
</reference>
<proteinExistence type="predicted"/>
<keyword evidence="1" id="KW-0238">DNA-binding</keyword>
<evidence type="ECO:0000313" key="2">
    <source>
        <dbReference type="Proteomes" id="UP001285244"/>
    </source>
</evidence>
<dbReference type="Proteomes" id="UP001285244">
    <property type="component" value="Unassembled WGS sequence"/>
</dbReference>
<comment type="caution">
    <text evidence="1">The sequence shown here is derived from an EMBL/GenBank/DDBJ whole genome shotgun (WGS) entry which is preliminary data.</text>
</comment>
<dbReference type="RefSeq" id="WP_320325511.1">
    <property type="nucleotide sequence ID" value="NZ_JALBUS010000006.1"/>
</dbReference>
<dbReference type="InterPro" id="IPR007351">
    <property type="entry name" value="YjbR"/>
</dbReference>
<dbReference type="GO" id="GO:0003677">
    <property type="term" value="F:DNA binding"/>
    <property type="evidence" value="ECO:0007669"/>
    <property type="project" value="UniProtKB-KW"/>
</dbReference>
<dbReference type="SUPFAM" id="SSF142906">
    <property type="entry name" value="YjbR-like"/>
    <property type="match status" value="1"/>
</dbReference>
<organism evidence="1 2">
    <name type="scientific">Absicoccus intestinalis</name>
    <dbReference type="NCBI Taxonomy" id="2926319"/>
    <lineage>
        <taxon>Bacteria</taxon>
        <taxon>Bacillati</taxon>
        <taxon>Bacillota</taxon>
        <taxon>Erysipelotrichia</taxon>
        <taxon>Erysipelotrichales</taxon>
        <taxon>Erysipelotrichaceae</taxon>
        <taxon>Absicoccus</taxon>
    </lineage>
</organism>
<name>A0ABU4WKX5_9FIRM</name>
<dbReference type="Pfam" id="PF04237">
    <property type="entry name" value="YjbR"/>
    <property type="match status" value="1"/>
</dbReference>
<dbReference type="InterPro" id="IPR058532">
    <property type="entry name" value="YjbR/MT2646/Rv2570-like"/>
</dbReference>
<dbReference type="PANTHER" id="PTHR35145">
    <property type="entry name" value="CYTOPLASMIC PROTEIN-RELATED"/>
    <property type="match status" value="1"/>
</dbReference>